<sequence>MGPILHQFFYQIIHNEHCGGRLYLTQASSYCIREKESVLYKMRRRQPLSVVLAEQQQQGSSSDDSNEGGASHGLKKCLGLPEVISFGLSTTVGSGIFVTVGIIAVKYSGPALFISFLVAIAGSLLSAFCYAEFAAKIPVAGQAYTYSYVCIGELAGFINGWLSTVPYCIASAAVARGWANYVQCFIQAAFGVSLPSWMYATPTQYGIISFSFLAPTLCAICTLICLSGVKESATFSFTMACLNVVLLVTFSLYGSFMYGDAGNMEPFTLPNDVAADGVGGFAGVLRGSGLAFFCCVGWDAVCTLSEEVRNPKRDIPWGIMGTLLIVALLYSMLCITLCLMVPTESIDLDAPLAAAFQYHNDNWGYIITSLAATTVCTPSVMSGIVGQPRIWYRMALDGLLFEPFAKLSAQDVPVVGTTICGIIATLLSAICDFEPLAGMTSFSTLAMFTLVNGGIILTRVEEYSSRSSSSPTTTTNITYSLSVFFILSLAFHYVALLHGFLTCSGICLGALDLASLAWVLYAYYAAIAPYTNVNLEGCSEPLVGPKGNKPRSASAERVNGGKDDHFHCPWVPVLPAVAIWVNCYLMASLGIQALVMVTVWLVLGIVVYLTYGAKHSKLN</sequence>
<evidence type="ECO:0000256" key="2">
    <source>
        <dbReference type="ARBA" id="ARBA00022448"/>
    </source>
</evidence>
<feature type="transmembrane region" description="Helical" evidence="6">
    <location>
        <begin position="363"/>
        <end position="385"/>
    </location>
</feature>
<feature type="transmembrane region" description="Helical" evidence="6">
    <location>
        <begin position="278"/>
        <end position="301"/>
    </location>
</feature>
<organism evidence="8 9">
    <name type="scientific">Perkinsus olseni</name>
    <name type="common">Perkinsus atlanticus</name>
    <dbReference type="NCBI Taxonomy" id="32597"/>
    <lineage>
        <taxon>Eukaryota</taxon>
        <taxon>Sar</taxon>
        <taxon>Alveolata</taxon>
        <taxon>Perkinsozoa</taxon>
        <taxon>Perkinsea</taxon>
        <taxon>Perkinsida</taxon>
        <taxon>Perkinsidae</taxon>
        <taxon>Perkinsus</taxon>
    </lineage>
</organism>
<comment type="caution">
    <text evidence="8">The sequence shown here is derived from an EMBL/GenBank/DDBJ whole genome shotgun (WGS) entry which is preliminary data.</text>
</comment>
<evidence type="ECO:0000256" key="1">
    <source>
        <dbReference type="ARBA" id="ARBA00004141"/>
    </source>
</evidence>
<feature type="transmembrane region" description="Helical" evidence="6">
    <location>
        <begin position="589"/>
        <end position="611"/>
    </location>
</feature>
<evidence type="ECO:0000256" key="3">
    <source>
        <dbReference type="ARBA" id="ARBA00022692"/>
    </source>
</evidence>
<evidence type="ECO:0000256" key="5">
    <source>
        <dbReference type="ARBA" id="ARBA00023136"/>
    </source>
</evidence>
<evidence type="ECO:0000256" key="4">
    <source>
        <dbReference type="ARBA" id="ARBA00022989"/>
    </source>
</evidence>
<keyword evidence="4 6" id="KW-1133">Transmembrane helix</keyword>
<dbReference type="Pfam" id="PF13906">
    <property type="entry name" value="AA_permease_C"/>
    <property type="match status" value="1"/>
</dbReference>
<evidence type="ECO:0000313" key="9">
    <source>
        <dbReference type="Proteomes" id="UP000541610"/>
    </source>
</evidence>
<dbReference type="PANTHER" id="PTHR43243">
    <property type="entry name" value="INNER MEMBRANE TRANSPORTER YGJI-RELATED"/>
    <property type="match status" value="1"/>
</dbReference>
<gene>
    <name evidence="8" type="ORF">FOZ60_003746</name>
</gene>
<evidence type="ECO:0000259" key="7">
    <source>
        <dbReference type="Pfam" id="PF13906"/>
    </source>
</evidence>
<accession>A0A7J6PHX0</accession>
<feature type="transmembrane region" description="Helical" evidence="6">
    <location>
        <begin position="477"/>
        <end position="496"/>
    </location>
</feature>
<dbReference type="AlphaFoldDB" id="A0A7J6PHX0"/>
<dbReference type="InterPro" id="IPR002293">
    <property type="entry name" value="AA/rel_permease1"/>
</dbReference>
<keyword evidence="2" id="KW-0813">Transport</keyword>
<feature type="transmembrane region" description="Helical" evidence="6">
    <location>
        <begin position="111"/>
        <end position="131"/>
    </location>
</feature>
<reference evidence="8 9" key="1">
    <citation type="submission" date="2020-04" db="EMBL/GenBank/DDBJ databases">
        <title>Perkinsus olseni comparative genomics.</title>
        <authorList>
            <person name="Bogema D.R."/>
        </authorList>
    </citation>
    <scope>NUCLEOTIDE SEQUENCE [LARGE SCALE GENOMIC DNA]</scope>
    <source>
        <strain evidence="8">00978-12</strain>
    </source>
</reference>
<dbReference type="EMBL" id="JABANP010000018">
    <property type="protein sequence ID" value="KAF4695735.1"/>
    <property type="molecule type" value="Genomic_DNA"/>
</dbReference>
<dbReference type="Pfam" id="PF13520">
    <property type="entry name" value="AA_permease_2"/>
    <property type="match status" value="1"/>
</dbReference>
<feature type="transmembrane region" description="Helical" evidence="6">
    <location>
        <begin position="322"/>
        <end position="343"/>
    </location>
</feature>
<dbReference type="GO" id="GO:0016020">
    <property type="term" value="C:membrane"/>
    <property type="evidence" value="ECO:0007669"/>
    <property type="project" value="UniProtKB-SubCell"/>
</dbReference>
<proteinExistence type="predicted"/>
<dbReference type="InterPro" id="IPR029485">
    <property type="entry name" value="CAT_C"/>
</dbReference>
<feature type="domain" description="Cationic amino acid transporter C-terminal" evidence="7">
    <location>
        <begin position="566"/>
        <end position="616"/>
    </location>
</feature>
<feature type="transmembrane region" description="Helical" evidence="6">
    <location>
        <begin position="143"/>
        <end position="162"/>
    </location>
</feature>
<feature type="transmembrane region" description="Helical" evidence="6">
    <location>
        <begin position="205"/>
        <end position="226"/>
    </location>
</feature>
<feature type="transmembrane region" description="Helical" evidence="6">
    <location>
        <begin position="233"/>
        <end position="258"/>
    </location>
</feature>
<name>A0A7J6PHX0_PEROL</name>
<dbReference type="PANTHER" id="PTHR43243:SF4">
    <property type="entry name" value="CATIONIC AMINO ACID TRANSPORTER 4"/>
    <property type="match status" value="1"/>
</dbReference>
<evidence type="ECO:0000256" key="6">
    <source>
        <dbReference type="SAM" id="Phobius"/>
    </source>
</evidence>
<feature type="transmembrane region" description="Helical" evidence="6">
    <location>
        <begin position="83"/>
        <end position="105"/>
    </location>
</feature>
<dbReference type="Proteomes" id="UP000541610">
    <property type="component" value="Unassembled WGS sequence"/>
</dbReference>
<protein>
    <recommendedName>
        <fullName evidence="7">Cationic amino acid transporter C-terminal domain-containing protein</fullName>
    </recommendedName>
</protein>
<dbReference type="Gene3D" id="1.20.1740.10">
    <property type="entry name" value="Amino acid/polyamine transporter I"/>
    <property type="match status" value="1"/>
</dbReference>
<evidence type="ECO:0000313" key="8">
    <source>
        <dbReference type="EMBL" id="KAF4695735.1"/>
    </source>
</evidence>
<feature type="transmembrane region" description="Helical" evidence="6">
    <location>
        <begin position="436"/>
        <end position="457"/>
    </location>
</feature>
<keyword evidence="5 6" id="KW-0472">Membrane</keyword>
<feature type="transmembrane region" description="Helical" evidence="6">
    <location>
        <begin position="503"/>
        <end position="524"/>
    </location>
</feature>
<keyword evidence="3 6" id="KW-0812">Transmembrane</keyword>
<dbReference type="GO" id="GO:0015171">
    <property type="term" value="F:amino acid transmembrane transporter activity"/>
    <property type="evidence" value="ECO:0007669"/>
    <property type="project" value="TreeGrafter"/>
</dbReference>
<comment type="subcellular location">
    <subcellularLocation>
        <location evidence="1">Membrane</location>
        <topology evidence="1">Multi-pass membrane protein</topology>
    </subcellularLocation>
</comment>
<dbReference type="OrthoDB" id="424769at2759"/>